<dbReference type="InterPro" id="IPR018114">
    <property type="entry name" value="TRYPSIN_HIS"/>
</dbReference>
<name>A0ABT2B6J3_9ACTN</name>
<dbReference type="Pfam" id="PF00089">
    <property type="entry name" value="Trypsin"/>
    <property type="match status" value="1"/>
</dbReference>
<proteinExistence type="inferred from homology"/>
<reference evidence="5 6" key="1">
    <citation type="submission" date="2022-08" db="EMBL/GenBank/DDBJ databases">
        <authorList>
            <person name="Somphong A."/>
            <person name="Phongsopitanun W."/>
        </authorList>
    </citation>
    <scope>NUCLEOTIDE SEQUENCE [LARGE SCALE GENOMIC DNA]</scope>
    <source>
        <strain evidence="5 6">LP11</strain>
    </source>
</reference>
<dbReference type="GO" id="GO:0006508">
    <property type="term" value="P:proteolysis"/>
    <property type="evidence" value="ECO:0007669"/>
    <property type="project" value="UniProtKB-KW"/>
</dbReference>
<dbReference type="PANTHER" id="PTHR24276:SF98">
    <property type="entry name" value="FI18310P1-RELATED"/>
    <property type="match status" value="1"/>
</dbReference>
<gene>
    <name evidence="5" type="ORF">NX794_20490</name>
</gene>
<dbReference type="Proteomes" id="UP001205612">
    <property type="component" value="Unassembled WGS sequence"/>
</dbReference>
<feature type="domain" description="Peptidase S1" evidence="4">
    <location>
        <begin position="34"/>
        <end position="270"/>
    </location>
</feature>
<dbReference type="RefSeq" id="WP_258780051.1">
    <property type="nucleotide sequence ID" value="NZ_JANUGP010000015.1"/>
</dbReference>
<evidence type="ECO:0000259" key="4">
    <source>
        <dbReference type="PROSITE" id="PS50240"/>
    </source>
</evidence>
<dbReference type="SUPFAM" id="SSF50494">
    <property type="entry name" value="Trypsin-like serine proteases"/>
    <property type="match status" value="1"/>
</dbReference>
<feature type="chain" id="PRO_5046506588" evidence="3">
    <location>
        <begin position="34"/>
        <end position="272"/>
    </location>
</feature>
<evidence type="ECO:0000256" key="1">
    <source>
        <dbReference type="ARBA" id="ARBA00007664"/>
    </source>
</evidence>
<dbReference type="InterPro" id="IPR009003">
    <property type="entry name" value="Peptidase_S1_PA"/>
</dbReference>
<dbReference type="PROSITE" id="PS50240">
    <property type="entry name" value="TRYPSIN_DOM"/>
    <property type="match status" value="1"/>
</dbReference>
<evidence type="ECO:0000256" key="3">
    <source>
        <dbReference type="SAM" id="SignalP"/>
    </source>
</evidence>
<keyword evidence="2" id="KW-1015">Disulfide bond</keyword>
<dbReference type="EMBL" id="JANUGP010000015">
    <property type="protein sequence ID" value="MCS0603573.1"/>
    <property type="molecule type" value="Genomic_DNA"/>
</dbReference>
<comment type="similarity">
    <text evidence="1">Belongs to the peptidase S1 family.</text>
</comment>
<keyword evidence="5" id="KW-0378">Hydrolase</keyword>
<organism evidence="5 6">
    <name type="scientific">Streptomyces pyxinicus</name>
    <dbReference type="NCBI Taxonomy" id="2970331"/>
    <lineage>
        <taxon>Bacteria</taxon>
        <taxon>Bacillati</taxon>
        <taxon>Actinomycetota</taxon>
        <taxon>Actinomycetes</taxon>
        <taxon>Kitasatosporales</taxon>
        <taxon>Streptomycetaceae</taxon>
        <taxon>Streptomyces</taxon>
    </lineage>
</organism>
<evidence type="ECO:0000256" key="2">
    <source>
        <dbReference type="ARBA" id="ARBA00023157"/>
    </source>
</evidence>
<evidence type="ECO:0000313" key="6">
    <source>
        <dbReference type="Proteomes" id="UP001205612"/>
    </source>
</evidence>
<dbReference type="PANTHER" id="PTHR24276">
    <property type="entry name" value="POLYSERASE-RELATED"/>
    <property type="match status" value="1"/>
</dbReference>
<keyword evidence="5" id="KW-0645">Protease</keyword>
<dbReference type="PROSITE" id="PS00134">
    <property type="entry name" value="TRYPSIN_HIS"/>
    <property type="match status" value="1"/>
</dbReference>
<dbReference type="GO" id="GO:0008233">
    <property type="term" value="F:peptidase activity"/>
    <property type="evidence" value="ECO:0007669"/>
    <property type="project" value="UniProtKB-KW"/>
</dbReference>
<dbReference type="Gene3D" id="2.40.10.10">
    <property type="entry name" value="Trypsin-like serine proteases"/>
    <property type="match status" value="1"/>
</dbReference>
<comment type="caution">
    <text evidence="5">The sequence shown here is derived from an EMBL/GenBank/DDBJ whole genome shotgun (WGS) entry which is preliminary data.</text>
</comment>
<dbReference type="SMART" id="SM00020">
    <property type="entry name" value="Tryp_SPc"/>
    <property type="match status" value="1"/>
</dbReference>
<dbReference type="CDD" id="cd00190">
    <property type="entry name" value="Tryp_SPc"/>
    <property type="match status" value="1"/>
</dbReference>
<keyword evidence="3" id="KW-0732">Signal</keyword>
<dbReference type="InterPro" id="IPR001254">
    <property type="entry name" value="Trypsin_dom"/>
</dbReference>
<dbReference type="InterPro" id="IPR001314">
    <property type="entry name" value="Peptidase_S1A"/>
</dbReference>
<dbReference type="InterPro" id="IPR050430">
    <property type="entry name" value="Peptidase_S1"/>
</dbReference>
<dbReference type="PRINTS" id="PR00722">
    <property type="entry name" value="CHYMOTRYPSIN"/>
</dbReference>
<evidence type="ECO:0000313" key="5">
    <source>
        <dbReference type="EMBL" id="MCS0603573.1"/>
    </source>
</evidence>
<feature type="signal peptide" evidence="3">
    <location>
        <begin position="1"/>
        <end position="33"/>
    </location>
</feature>
<keyword evidence="6" id="KW-1185">Reference proteome</keyword>
<accession>A0ABT2B6J3</accession>
<protein>
    <submittedName>
        <fullName evidence="5">Serine protease</fullName>
    </submittedName>
</protein>
<dbReference type="InterPro" id="IPR043504">
    <property type="entry name" value="Peptidase_S1_PA_chymotrypsin"/>
</dbReference>
<sequence>MRTTVIGKRAGTVLSATALAWGAVFAVSTPAVAVQGGKPARAADYPWAVAIKPPLLPFAYCGGTLVAPTKVLTAGHCVDAFRKAPGLVEVVAGRDRIRSTGGTRVGVARVWRDPHFAKFTAQGETGYRNDVAVLTLKSPINAPVLSLAGPHSKDLYRPGRTARILGWGTTASGALDGGTLRTATTRVIADSSCASAGSYADAYDPRQYTCAGDFAHGGVDTCDFDSGTPLVIDGVLAGITSWGVGCGKPGHPGLYTRVSTFSAEITAQLGSR</sequence>